<accession>A0A9W8PCL8</accession>
<protein>
    <recommendedName>
        <fullName evidence="3">FAD-binding PCMH-type domain-containing protein</fullName>
    </recommendedName>
</protein>
<gene>
    <name evidence="4" type="ORF">DFH05DRAFT_1438210</name>
</gene>
<dbReference type="PROSITE" id="PS51387">
    <property type="entry name" value="FAD_PCMH"/>
    <property type="match status" value="1"/>
</dbReference>
<evidence type="ECO:0000313" key="5">
    <source>
        <dbReference type="Proteomes" id="UP001142393"/>
    </source>
</evidence>
<sequence length="617" mass="69089">MWPVSLSSSINIILQGLGLLNHKYLTDVEGLSCRNFPGDKSWPTEEAWNGLNTSVDGRLIKSIPVGSPCHDPYYDKKACEFVKQNWHQTEMHISHPSSIMDAVFLNKSCDPFTSRKIPCYIGSYVQYAVNVSEPIHVVKTIEFARKHNIRFVVKNTGHELCPSSYSKYFLLTTLCSYMGRSTGAGAISVWMHHLKEKEWFDEYSSPGYNGPALRVQAGVQGAEVNAEATKHGHLIVAGECPSVGFAGGYIQGGGHSTLSSVLGMAADHTLAFEVITTTGEFVTASPTENEDLYWALSGGGGGTYGVVWSVTVKAHPDMRVTKARLFFSSEGISRDTYWEAITAYQRIIPSVLDTGSFLDSTYDTNKFRMDPLIGPNVSASTVLSVLTPWMSTLDSLEIDYNFTLTEHTKYVEAISTYDNFDIMGYQLGGRLLPRTLFQTEEGFSEFMRTVRDIVEGGAYVWDIGLRPSWKAGGYANNAVHPEWREAERMYNPVLYVSFSEISSELFIHLYLAFFLSFVVVSRFFNDEDSLEHIWDDQNRISVLFDEPLRKLSIGGGAYANEADPFAPDWKSAFYGEHYERLLSVKDKWDPEQILYGTIAVGGDRWETIEDGRLCRAV</sequence>
<dbReference type="GO" id="GO:0071949">
    <property type="term" value="F:FAD binding"/>
    <property type="evidence" value="ECO:0007669"/>
    <property type="project" value="InterPro"/>
</dbReference>
<dbReference type="InterPro" id="IPR016169">
    <property type="entry name" value="FAD-bd_PCMH_sub2"/>
</dbReference>
<evidence type="ECO:0000256" key="2">
    <source>
        <dbReference type="ARBA" id="ARBA00023002"/>
    </source>
</evidence>
<dbReference type="GO" id="GO:0016491">
    <property type="term" value="F:oxidoreductase activity"/>
    <property type="evidence" value="ECO:0007669"/>
    <property type="project" value="UniProtKB-KW"/>
</dbReference>
<dbReference type="InterPro" id="IPR016166">
    <property type="entry name" value="FAD-bd_PCMH"/>
</dbReference>
<dbReference type="AlphaFoldDB" id="A0A9W8PCL8"/>
<dbReference type="InterPro" id="IPR012951">
    <property type="entry name" value="BBE"/>
</dbReference>
<dbReference type="InterPro" id="IPR050432">
    <property type="entry name" value="FAD-linked_Oxidoreductases_BP"/>
</dbReference>
<keyword evidence="5" id="KW-1185">Reference proteome</keyword>
<dbReference type="Proteomes" id="UP001142393">
    <property type="component" value="Unassembled WGS sequence"/>
</dbReference>
<reference evidence="4 5" key="1">
    <citation type="journal article" date="2023" name="Proc. Natl. Acad. Sci. U.S.A.">
        <title>A global phylogenomic analysis of the shiitake genus Lentinula.</title>
        <authorList>
            <person name="Sierra-Patev S."/>
            <person name="Min B."/>
            <person name="Naranjo-Ortiz M."/>
            <person name="Looney B."/>
            <person name="Konkel Z."/>
            <person name="Slot J.C."/>
            <person name="Sakamoto Y."/>
            <person name="Steenwyk J.L."/>
            <person name="Rokas A."/>
            <person name="Carro J."/>
            <person name="Camarero S."/>
            <person name="Ferreira P."/>
            <person name="Molpeceres G."/>
            <person name="Ruiz-Duenas F.J."/>
            <person name="Serrano A."/>
            <person name="Henrissat B."/>
            <person name="Drula E."/>
            <person name="Hughes K.W."/>
            <person name="Mata J.L."/>
            <person name="Ishikawa N.K."/>
            <person name="Vargas-Isla R."/>
            <person name="Ushijima S."/>
            <person name="Smith C.A."/>
            <person name="Donoghue J."/>
            <person name="Ahrendt S."/>
            <person name="Andreopoulos W."/>
            <person name="He G."/>
            <person name="LaButti K."/>
            <person name="Lipzen A."/>
            <person name="Ng V."/>
            <person name="Riley R."/>
            <person name="Sandor L."/>
            <person name="Barry K."/>
            <person name="Martinez A.T."/>
            <person name="Xiao Y."/>
            <person name="Gibbons J.G."/>
            <person name="Terashima K."/>
            <person name="Grigoriev I.V."/>
            <person name="Hibbett D."/>
        </authorList>
    </citation>
    <scope>NUCLEOTIDE SEQUENCE [LARGE SCALE GENOMIC DNA]</scope>
    <source>
        <strain evidence="4 5">TFB7810</strain>
    </source>
</reference>
<keyword evidence="2" id="KW-0560">Oxidoreductase</keyword>
<name>A0A9W8PCL8_9AGAR</name>
<dbReference type="SUPFAM" id="SSF56176">
    <property type="entry name" value="FAD-binding/transporter-associated domain-like"/>
    <property type="match status" value="1"/>
</dbReference>
<dbReference type="Pfam" id="PF08031">
    <property type="entry name" value="BBE"/>
    <property type="match status" value="1"/>
</dbReference>
<feature type="domain" description="FAD-binding PCMH-type" evidence="3">
    <location>
        <begin position="120"/>
        <end position="317"/>
    </location>
</feature>
<dbReference type="PANTHER" id="PTHR13878">
    <property type="entry name" value="GULONOLACTONE OXIDASE"/>
    <property type="match status" value="1"/>
</dbReference>
<evidence type="ECO:0000313" key="4">
    <source>
        <dbReference type="EMBL" id="KAJ3751407.1"/>
    </source>
</evidence>
<comment type="caution">
    <text evidence="4">The sequence shown here is derived from an EMBL/GenBank/DDBJ whole genome shotgun (WGS) entry which is preliminary data.</text>
</comment>
<evidence type="ECO:0000259" key="3">
    <source>
        <dbReference type="PROSITE" id="PS51387"/>
    </source>
</evidence>
<dbReference type="InterPro" id="IPR006094">
    <property type="entry name" value="Oxid_FAD_bind_N"/>
</dbReference>
<organism evidence="4 5">
    <name type="scientific">Lentinula detonsa</name>
    <dbReference type="NCBI Taxonomy" id="2804962"/>
    <lineage>
        <taxon>Eukaryota</taxon>
        <taxon>Fungi</taxon>
        <taxon>Dikarya</taxon>
        <taxon>Basidiomycota</taxon>
        <taxon>Agaricomycotina</taxon>
        <taxon>Agaricomycetes</taxon>
        <taxon>Agaricomycetidae</taxon>
        <taxon>Agaricales</taxon>
        <taxon>Marasmiineae</taxon>
        <taxon>Omphalotaceae</taxon>
        <taxon>Lentinula</taxon>
    </lineage>
</organism>
<dbReference type="Gene3D" id="3.30.465.10">
    <property type="match status" value="2"/>
</dbReference>
<evidence type="ECO:0000256" key="1">
    <source>
        <dbReference type="ARBA" id="ARBA00005466"/>
    </source>
</evidence>
<proteinExistence type="inferred from homology"/>
<dbReference type="EMBL" id="JANVFU010000001">
    <property type="protein sequence ID" value="KAJ3751407.1"/>
    <property type="molecule type" value="Genomic_DNA"/>
</dbReference>
<dbReference type="PANTHER" id="PTHR13878:SF91">
    <property type="entry name" value="FAD BINDING DOMAIN PROTEIN (AFU_ORTHOLOGUE AFUA_6G12070)-RELATED"/>
    <property type="match status" value="1"/>
</dbReference>
<dbReference type="InterPro" id="IPR036318">
    <property type="entry name" value="FAD-bd_PCMH-like_sf"/>
</dbReference>
<dbReference type="Pfam" id="PF01565">
    <property type="entry name" value="FAD_binding_4"/>
    <property type="match status" value="1"/>
</dbReference>
<comment type="similarity">
    <text evidence="1">Belongs to the oxygen-dependent FAD-linked oxidoreductase family.</text>
</comment>